<dbReference type="Gene3D" id="3.90.226.10">
    <property type="entry name" value="2-enoyl-CoA Hydratase, Chain A, domain 1"/>
    <property type="match status" value="1"/>
</dbReference>
<reference evidence="3 4" key="1">
    <citation type="submission" date="2018-06" db="EMBL/GenBank/DDBJ databases">
        <title>Pedobacter endophyticus sp. nov., an endophytic bacterium isolated from a leaf of Triticum aestivum.</title>
        <authorList>
            <person name="Zhang L."/>
        </authorList>
    </citation>
    <scope>NUCLEOTIDE SEQUENCE [LARGE SCALE GENOMIC DNA]</scope>
    <source>
        <strain evidence="3 4">CM134L-2</strain>
    </source>
</reference>
<proteinExistence type="predicted"/>
<feature type="domain" description="Tail specific protease" evidence="2">
    <location>
        <begin position="98"/>
        <end position="316"/>
    </location>
</feature>
<dbReference type="AlphaFoldDB" id="A0A3S3PG75"/>
<dbReference type="InterPro" id="IPR005151">
    <property type="entry name" value="Tail-specific_protease"/>
</dbReference>
<feature type="signal peptide" evidence="1">
    <location>
        <begin position="1"/>
        <end position="19"/>
    </location>
</feature>
<dbReference type="PANTHER" id="PTHR32060">
    <property type="entry name" value="TAIL-SPECIFIC PROTEASE"/>
    <property type="match status" value="1"/>
</dbReference>
<dbReference type="OrthoDB" id="7314861at2"/>
<dbReference type="Proteomes" id="UP000284120">
    <property type="component" value="Unassembled WGS sequence"/>
</dbReference>
<dbReference type="Pfam" id="PF03572">
    <property type="entry name" value="Peptidase_S41"/>
    <property type="match status" value="1"/>
</dbReference>
<sequence>MNKNILVVLFLFVFARANAQENLIKLKKGKTDSIQLYLKKALDLMKKRSVNSNRLNWEEIYKDANAAVENARTIADTYPIIKMTLLKLEDSHSKFFSPKQVEAYLLGYRKTGQQFPEMKSAILESRYAYIQLPSFASFNFAEWDEYVKTFWDKISELESKHPKGWIIDIRDNEGGMFVPMYAAISPFLDQHNVIGWKNGLDRYTFMNFKNGKFYENNLARYQIKIGNRKIKIVRKPIVVLINEGTASSGEFAAISFVGQKNISFVGTKTTGLTSANQEHKLADGAFLVLTEGNTIDRNRKEYAEVGKGLQPDYLVDNTDSLKNSDDAYFKKAIEVLSKKLNTP</sequence>
<keyword evidence="1" id="KW-0732">Signal</keyword>
<dbReference type="RefSeq" id="WP_113648511.1">
    <property type="nucleotide sequence ID" value="NZ_QMHN01000005.1"/>
</dbReference>
<dbReference type="PANTHER" id="PTHR32060:SF30">
    <property type="entry name" value="CARBOXY-TERMINAL PROCESSING PROTEASE CTPA"/>
    <property type="match status" value="1"/>
</dbReference>
<dbReference type="SUPFAM" id="SSF52096">
    <property type="entry name" value="ClpP/crotonase"/>
    <property type="match status" value="1"/>
</dbReference>
<evidence type="ECO:0000259" key="2">
    <source>
        <dbReference type="SMART" id="SM00245"/>
    </source>
</evidence>
<dbReference type="SMART" id="SM00245">
    <property type="entry name" value="TSPc"/>
    <property type="match status" value="1"/>
</dbReference>
<organism evidence="3 4">
    <name type="scientific">Pedobacter chitinilyticus</name>
    <dbReference type="NCBI Taxonomy" id="2233776"/>
    <lineage>
        <taxon>Bacteria</taxon>
        <taxon>Pseudomonadati</taxon>
        <taxon>Bacteroidota</taxon>
        <taxon>Sphingobacteriia</taxon>
        <taxon>Sphingobacteriales</taxon>
        <taxon>Sphingobacteriaceae</taxon>
        <taxon>Pedobacter</taxon>
    </lineage>
</organism>
<dbReference type="InterPro" id="IPR029045">
    <property type="entry name" value="ClpP/crotonase-like_dom_sf"/>
</dbReference>
<dbReference type="GO" id="GO:0030288">
    <property type="term" value="C:outer membrane-bounded periplasmic space"/>
    <property type="evidence" value="ECO:0007669"/>
    <property type="project" value="TreeGrafter"/>
</dbReference>
<dbReference type="GO" id="GO:0004175">
    <property type="term" value="F:endopeptidase activity"/>
    <property type="evidence" value="ECO:0007669"/>
    <property type="project" value="TreeGrafter"/>
</dbReference>
<gene>
    <name evidence="3" type="ORF">DPV69_16595</name>
</gene>
<evidence type="ECO:0000256" key="1">
    <source>
        <dbReference type="SAM" id="SignalP"/>
    </source>
</evidence>
<dbReference type="EMBL" id="SAYW01000005">
    <property type="protein sequence ID" value="RWU05752.1"/>
    <property type="molecule type" value="Genomic_DNA"/>
</dbReference>
<protein>
    <recommendedName>
        <fullName evidence="2">Tail specific protease domain-containing protein</fullName>
    </recommendedName>
</protein>
<dbReference type="GO" id="GO:0007165">
    <property type="term" value="P:signal transduction"/>
    <property type="evidence" value="ECO:0007669"/>
    <property type="project" value="TreeGrafter"/>
</dbReference>
<comment type="caution">
    <text evidence="3">The sequence shown here is derived from an EMBL/GenBank/DDBJ whole genome shotgun (WGS) entry which is preliminary data.</text>
</comment>
<evidence type="ECO:0000313" key="4">
    <source>
        <dbReference type="Proteomes" id="UP000284120"/>
    </source>
</evidence>
<feature type="chain" id="PRO_5018577248" description="Tail specific protease domain-containing protein" evidence="1">
    <location>
        <begin position="20"/>
        <end position="343"/>
    </location>
</feature>
<name>A0A3S3PG75_9SPHI</name>
<keyword evidence="4" id="KW-1185">Reference proteome</keyword>
<dbReference type="GO" id="GO:0006508">
    <property type="term" value="P:proteolysis"/>
    <property type="evidence" value="ECO:0007669"/>
    <property type="project" value="InterPro"/>
</dbReference>
<accession>A0A3S3PG75</accession>
<dbReference type="GO" id="GO:0008236">
    <property type="term" value="F:serine-type peptidase activity"/>
    <property type="evidence" value="ECO:0007669"/>
    <property type="project" value="InterPro"/>
</dbReference>
<evidence type="ECO:0000313" key="3">
    <source>
        <dbReference type="EMBL" id="RWU05752.1"/>
    </source>
</evidence>